<evidence type="ECO:0000256" key="5">
    <source>
        <dbReference type="SAM" id="MobiDB-lite"/>
    </source>
</evidence>
<dbReference type="Gene3D" id="4.10.240.10">
    <property type="entry name" value="Zn(2)-C6 fungal-type DNA-binding domain"/>
    <property type="match status" value="1"/>
</dbReference>
<dbReference type="GO" id="GO:0003677">
    <property type="term" value="F:DNA binding"/>
    <property type="evidence" value="ECO:0007669"/>
    <property type="project" value="UniProtKB-KW"/>
</dbReference>
<evidence type="ECO:0000256" key="3">
    <source>
        <dbReference type="ARBA" id="ARBA00023163"/>
    </source>
</evidence>
<reference evidence="7" key="2">
    <citation type="submission" date="2019-04" db="EMBL/GenBank/DDBJ databases">
        <title>Friends and foes A comparative genomics study of 23 Aspergillus species from section Flavi.</title>
        <authorList>
            <consortium name="DOE Joint Genome Institute"/>
            <person name="Kjaerbolling I."/>
            <person name="Vesth T."/>
            <person name="Frisvad J.C."/>
            <person name="Nybo J.L."/>
            <person name="Theobald S."/>
            <person name="Kildgaard S."/>
            <person name="Isbrandt T."/>
            <person name="Kuo A."/>
            <person name="Sato A."/>
            <person name="Lyhne E.K."/>
            <person name="Kogle M.E."/>
            <person name="Wiebenga A."/>
            <person name="Kun R.S."/>
            <person name="Lubbers R.J."/>
            <person name="Makela M.R."/>
            <person name="Barry K."/>
            <person name="Chovatia M."/>
            <person name="Clum A."/>
            <person name="Daum C."/>
            <person name="Haridas S."/>
            <person name="He G."/>
            <person name="LaButti K."/>
            <person name="Lipzen A."/>
            <person name="Mondo S."/>
            <person name="Riley R."/>
            <person name="Salamov A."/>
            <person name="Simmons B.A."/>
            <person name="Magnuson J.K."/>
            <person name="Henrissat B."/>
            <person name="Mortensen U.H."/>
            <person name="Larsen T.O."/>
            <person name="Devries R.P."/>
            <person name="Grigoriev I.V."/>
            <person name="Machida M."/>
            <person name="Baker S.E."/>
            <person name="Andersen M.R."/>
        </authorList>
    </citation>
    <scope>NUCLEOTIDE SEQUENCE</scope>
    <source>
        <strain evidence="7">CBS 117612</strain>
    </source>
</reference>
<dbReference type="Pfam" id="PF11951">
    <property type="entry name" value="Fungal_trans_2"/>
    <property type="match status" value="1"/>
</dbReference>
<dbReference type="GO" id="GO:0009893">
    <property type="term" value="P:positive regulation of metabolic process"/>
    <property type="evidence" value="ECO:0007669"/>
    <property type="project" value="UniProtKB-ARBA"/>
</dbReference>
<keyword evidence="1" id="KW-0805">Transcription regulation</keyword>
<feature type="compositionally biased region" description="Low complexity" evidence="5">
    <location>
        <begin position="119"/>
        <end position="130"/>
    </location>
</feature>
<evidence type="ECO:0000256" key="2">
    <source>
        <dbReference type="ARBA" id="ARBA00023125"/>
    </source>
</evidence>
<dbReference type="SMART" id="SM00066">
    <property type="entry name" value="GAL4"/>
    <property type="match status" value="1"/>
</dbReference>
<evidence type="ECO:0000256" key="1">
    <source>
        <dbReference type="ARBA" id="ARBA00023015"/>
    </source>
</evidence>
<dbReference type="PROSITE" id="PS50048">
    <property type="entry name" value="ZN2_CY6_FUNGAL_2"/>
    <property type="match status" value="1"/>
</dbReference>
<feature type="compositionally biased region" description="Polar residues" evidence="5">
    <location>
        <begin position="134"/>
        <end position="149"/>
    </location>
</feature>
<accession>A0A2G7FYN8</accession>
<evidence type="ECO:0000313" key="9">
    <source>
        <dbReference type="Proteomes" id="UP000231358"/>
    </source>
</evidence>
<dbReference type="Proteomes" id="UP000231358">
    <property type="component" value="Unassembled WGS sequence"/>
</dbReference>
<dbReference type="EMBL" id="ML737128">
    <property type="protein sequence ID" value="KAE8343573.1"/>
    <property type="molecule type" value="Genomic_DNA"/>
</dbReference>
<dbReference type="GO" id="GO:0000981">
    <property type="term" value="F:DNA-binding transcription factor activity, RNA polymerase II-specific"/>
    <property type="evidence" value="ECO:0007669"/>
    <property type="project" value="InterPro"/>
</dbReference>
<dbReference type="OrthoDB" id="4220372at2759"/>
<dbReference type="Pfam" id="PF00172">
    <property type="entry name" value="Zn_clus"/>
    <property type="match status" value="1"/>
</dbReference>
<keyword evidence="9" id="KW-1185">Reference proteome</keyword>
<dbReference type="AlphaFoldDB" id="A0A2G7FYN8"/>
<evidence type="ECO:0000259" key="6">
    <source>
        <dbReference type="PROSITE" id="PS50048"/>
    </source>
</evidence>
<dbReference type="Proteomes" id="UP000325558">
    <property type="component" value="Unassembled WGS sequence"/>
</dbReference>
<evidence type="ECO:0000256" key="4">
    <source>
        <dbReference type="ARBA" id="ARBA00023242"/>
    </source>
</evidence>
<dbReference type="PANTHER" id="PTHR38791">
    <property type="entry name" value="ZN(II)2CYS6 TRANSCRIPTION FACTOR (EUROFUNG)-RELATED-RELATED"/>
    <property type="match status" value="1"/>
</dbReference>
<dbReference type="InterPro" id="IPR021858">
    <property type="entry name" value="Fun_TF"/>
</dbReference>
<keyword evidence="4" id="KW-0539">Nucleus</keyword>
<dbReference type="EMBL" id="NEXV01000310">
    <property type="protein sequence ID" value="PIG85687.1"/>
    <property type="molecule type" value="Genomic_DNA"/>
</dbReference>
<sequence>MVYCGRPSTSCNNCRAKKRRCDKAVPECGQCRRMGQQCPGYRDPTSLIFRDESSQVGDKVRARITKRDASRGHTPGSVGPSQGAGLQVQLEQGLLNEGPLFTDHTQSIVGNDALQVNNASPKSNNASSNALERVTSSSWSELGSENVGNDEQDRAEGEGPDNQKAIPPPFALPLDMIGLNYFLAHYVVRQSPPSPGFLDYVPSILTLDDENEILQGAILAVGYAGLAHSTCQVDLRCRSRAMYTRTIKRMNQALTDPQTARRHSTIVTVLLLSLYEFGESSLNGWDQHIQGATSLLELRGKAQFTTPVGLQIFKDIFSHLLINCLRMGSAIPAPLRMIRAEAAKAISASDPYWVASSGLVEIMDLYSQILPEGFDFIHSNEAVSNGTGATERQLPIDELERYLSQALDIDHRLESRFSECSPEWQFTVVQLASPDPTRVHGDTYYSYHDAGIVGVWNDMRTCRVLANHAICHLLLRGAKSDPSWFFSRNYTDQLQETSRTMRQIRDDILASVPQQMSYFPFPAQEHLEPVDLGQYFRQTTVPGTKWSDNSLATSNNSLGFEHSTYTGAGVGAYFASWMLLLAGCMHTNSEDTRQWIVAQLRHISLQSGLAQADFFADCVQSSKVRPPLST</sequence>
<dbReference type="SUPFAM" id="SSF57701">
    <property type="entry name" value="Zn2/Cys6 DNA-binding domain"/>
    <property type="match status" value="1"/>
</dbReference>
<dbReference type="GO" id="GO:0008270">
    <property type="term" value="F:zinc ion binding"/>
    <property type="evidence" value="ECO:0007669"/>
    <property type="project" value="InterPro"/>
</dbReference>
<protein>
    <recommendedName>
        <fullName evidence="6">Zn(2)-C6 fungal-type domain-containing protein</fullName>
    </recommendedName>
</protein>
<dbReference type="InterPro" id="IPR053175">
    <property type="entry name" value="DHMBA_Reg_Transcription_Factor"/>
</dbReference>
<dbReference type="PROSITE" id="PS00463">
    <property type="entry name" value="ZN2_CY6_FUNGAL_1"/>
    <property type="match status" value="1"/>
</dbReference>
<dbReference type="STRING" id="656916.A0A2G7FYN8"/>
<feature type="region of interest" description="Disordered" evidence="5">
    <location>
        <begin position="119"/>
        <end position="166"/>
    </location>
</feature>
<dbReference type="InterPro" id="IPR001138">
    <property type="entry name" value="Zn2Cys6_DnaBD"/>
</dbReference>
<evidence type="ECO:0000313" key="7">
    <source>
        <dbReference type="EMBL" id="KAE8343573.1"/>
    </source>
</evidence>
<name>A0A2G7FYN8_9EURO</name>
<organism evidence="8 9">
    <name type="scientific">Aspergillus arachidicola</name>
    <dbReference type="NCBI Taxonomy" id="656916"/>
    <lineage>
        <taxon>Eukaryota</taxon>
        <taxon>Fungi</taxon>
        <taxon>Dikarya</taxon>
        <taxon>Ascomycota</taxon>
        <taxon>Pezizomycotina</taxon>
        <taxon>Eurotiomycetes</taxon>
        <taxon>Eurotiomycetidae</taxon>
        <taxon>Eurotiales</taxon>
        <taxon>Aspergillaceae</taxon>
        <taxon>Aspergillus</taxon>
        <taxon>Aspergillus subgen. Circumdati</taxon>
    </lineage>
</organism>
<proteinExistence type="predicted"/>
<reference evidence="8 9" key="1">
    <citation type="submission" date="2017-05" db="EMBL/GenBank/DDBJ databases">
        <title>Genome sequence for an aflatoxigenic pathogen of Argentinian peanut, Aspergillus arachidicola.</title>
        <authorList>
            <person name="Moore G."/>
            <person name="Beltz S.B."/>
            <person name="Mack B.M."/>
        </authorList>
    </citation>
    <scope>NUCLEOTIDE SEQUENCE [LARGE SCALE GENOMIC DNA]</scope>
    <source>
        <strain evidence="8 9">CBS 117610</strain>
    </source>
</reference>
<dbReference type="CDD" id="cd00067">
    <property type="entry name" value="GAL4"/>
    <property type="match status" value="1"/>
</dbReference>
<dbReference type="InterPro" id="IPR036864">
    <property type="entry name" value="Zn2-C6_fun-type_DNA-bd_sf"/>
</dbReference>
<feature type="domain" description="Zn(2)-C6 fungal-type" evidence="6">
    <location>
        <begin position="10"/>
        <end position="38"/>
    </location>
</feature>
<keyword evidence="2" id="KW-0238">DNA-binding</keyword>
<evidence type="ECO:0000313" key="8">
    <source>
        <dbReference type="EMBL" id="PIG85687.1"/>
    </source>
</evidence>
<gene>
    <name evidence="8" type="ORF">AARAC_007113</name>
    <name evidence="7" type="ORF">BDV24DRAFT_172601</name>
</gene>
<keyword evidence="3" id="KW-0804">Transcription</keyword>